<proteinExistence type="inferred from homology"/>
<dbReference type="InterPro" id="IPR005130">
    <property type="entry name" value="Ser_deHydtase-like_asu"/>
</dbReference>
<name>A0A8J6J853_9FIRM</name>
<evidence type="ECO:0000259" key="3">
    <source>
        <dbReference type="Pfam" id="PF03313"/>
    </source>
</evidence>
<dbReference type="InterPro" id="IPR021144">
    <property type="entry name" value="UPF0597"/>
</dbReference>
<protein>
    <recommendedName>
        <fullName evidence="1">UPF0597 protein H8S62_12420</fullName>
    </recommendedName>
</protein>
<feature type="transmembrane region" description="Helical" evidence="2">
    <location>
        <begin position="308"/>
        <end position="331"/>
    </location>
</feature>
<reference evidence="4" key="1">
    <citation type="submission" date="2020-08" db="EMBL/GenBank/DDBJ databases">
        <title>Genome public.</title>
        <authorList>
            <person name="Liu C."/>
            <person name="Sun Q."/>
        </authorList>
    </citation>
    <scope>NUCLEOTIDE SEQUENCE</scope>
    <source>
        <strain evidence="4">NSJ-52</strain>
    </source>
</reference>
<sequence length="430" mass="44993">MDQQTMQALRDAMSSGMRVATGCTEPVAIAFAGATAYAQTSGEIRRIILRASANIIKNAFVVGIPGTEFTGPKYAVAIGAVCGDPARELELLENLDPALVARAAALVAAGDVELDRAECEAKLYIEVELKTDADTVLVRVIGSHTHVDSIVKNGETVYQNSCRAEGEDHGCAPAYHLSDVYEFCTAAPLEEFALVRQAIELNSAIAREGLAGDYGLRVGRTLREDVAAGASANDTTNYAMSLAAAASDARMAGVDLPVMSNSGSGNQGIAATLPVVAVWERVDGKDEERLLRACALSNLITIYIKSKFGVLSALCGAVVASTGVASAVVWLRGGGLPEIACAISNVLGNVAGMLCDGAKASCALKISTCTNAAMLAATLAMRRLRVASNEGIVELRPEDSIDNFALLGNEGSDELDKLILDMIIHKKDQT</sequence>
<dbReference type="PANTHER" id="PTHR30501:SF2">
    <property type="entry name" value="UPF0597 PROTEIN YHAM"/>
    <property type="match status" value="1"/>
</dbReference>
<comment type="similarity">
    <text evidence="1">Belongs to the UPF0597 family.</text>
</comment>
<dbReference type="AlphaFoldDB" id="A0A8J6J853"/>
<gene>
    <name evidence="4" type="ORF">H8S62_12420</name>
</gene>
<dbReference type="GO" id="GO:0019450">
    <property type="term" value="P:L-cysteine catabolic process to pyruvate"/>
    <property type="evidence" value="ECO:0007669"/>
    <property type="project" value="TreeGrafter"/>
</dbReference>
<dbReference type="GO" id="GO:0080146">
    <property type="term" value="F:L-cysteine desulfhydrase activity"/>
    <property type="evidence" value="ECO:0007669"/>
    <property type="project" value="TreeGrafter"/>
</dbReference>
<organism evidence="4 5">
    <name type="scientific">Lawsonibacter faecis</name>
    <dbReference type="NCBI Taxonomy" id="2763052"/>
    <lineage>
        <taxon>Bacteria</taxon>
        <taxon>Bacillati</taxon>
        <taxon>Bacillota</taxon>
        <taxon>Clostridia</taxon>
        <taxon>Eubacteriales</taxon>
        <taxon>Oscillospiraceae</taxon>
        <taxon>Lawsonibacter</taxon>
    </lineage>
</organism>
<keyword evidence="2" id="KW-0472">Membrane</keyword>
<keyword evidence="5" id="KW-1185">Reference proteome</keyword>
<evidence type="ECO:0000313" key="4">
    <source>
        <dbReference type="EMBL" id="MBC5737812.1"/>
    </source>
</evidence>
<feature type="domain" description="Serine dehydratase-like alpha subunit" evidence="3">
    <location>
        <begin position="189"/>
        <end position="420"/>
    </location>
</feature>
<dbReference type="Pfam" id="PF03313">
    <property type="entry name" value="SDH_alpha"/>
    <property type="match status" value="1"/>
</dbReference>
<dbReference type="EMBL" id="JACOPQ010000009">
    <property type="protein sequence ID" value="MBC5737812.1"/>
    <property type="molecule type" value="Genomic_DNA"/>
</dbReference>
<dbReference type="HAMAP" id="MF_01845">
    <property type="entry name" value="UPF0597"/>
    <property type="match status" value="1"/>
</dbReference>
<dbReference type="RefSeq" id="WP_186919621.1">
    <property type="nucleotide sequence ID" value="NZ_JACOPQ010000009.1"/>
</dbReference>
<evidence type="ECO:0000256" key="2">
    <source>
        <dbReference type="SAM" id="Phobius"/>
    </source>
</evidence>
<accession>A0A8J6J853</accession>
<dbReference type="PANTHER" id="PTHR30501">
    <property type="entry name" value="UPF0597 PROTEIN YHAM"/>
    <property type="match status" value="1"/>
</dbReference>
<evidence type="ECO:0000313" key="5">
    <source>
        <dbReference type="Proteomes" id="UP000607645"/>
    </source>
</evidence>
<dbReference type="PIRSF" id="PIRSF006054">
    <property type="entry name" value="UCP006054"/>
    <property type="match status" value="1"/>
</dbReference>
<comment type="caution">
    <text evidence="4">The sequence shown here is derived from an EMBL/GenBank/DDBJ whole genome shotgun (WGS) entry which is preliminary data.</text>
</comment>
<keyword evidence="2" id="KW-1133">Transmembrane helix</keyword>
<keyword evidence="2" id="KW-0812">Transmembrane</keyword>
<evidence type="ECO:0000256" key="1">
    <source>
        <dbReference type="HAMAP-Rule" id="MF_01845"/>
    </source>
</evidence>
<dbReference type="Proteomes" id="UP000607645">
    <property type="component" value="Unassembled WGS sequence"/>
</dbReference>